<keyword evidence="3" id="KW-1185">Reference proteome</keyword>
<feature type="region of interest" description="Disordered" evidence="1">
    <location>
        <begin position="1"/>
        <end position="51"/>
    </location>
</feature>
<evidence type="ECO:0000313" key="3">
    <source>
        <dbReference type="Proteomes" id="UP000198341"/>
    </source>
</evidence>
<dbReference type="EMBL" id="FO082275">
    <property type="protein sequence ID" value="CCO16110.1"/>
    <property type="molecule type" value="Genomic_DNA"/>
</dbReference>
<evidence type="ECO:0000256" key="1">
    <source>
        <dbReference type="SAM" id="MobiDB-lite"/>
    </source>
</evidence>
<protein>
    <submittedName>
        <fullName evidence="2">Uncharacterized protein</fullName>
    </submittedName>
</protein>
<evidence type="ECO:0000313" key="2">
    <source>
        <dbReference type="EMBL" id="CCO16110.1"/>
    </source>
</evidence>
<reference evidence="2 3" key="1">
    <citation type="submission" date="2011-10" db="EMBL/GenBank/DDBJ databases">
        <authorList>
            <person name="Genoscope - CEA"/>
        </authorList>
    </citation>
    <scope>NUCLEOTIDE SEQUENCE [LARGE SCALE GENOMIC DNA]</scope>
    <source>
        <strain evidence="2 3">RCC 1105</strain>
    </source>
</reference>
<dbReference type="RefSeq" id="XP_007513585.1">
    <property type="nucleotide sequence ID" value="XM_007513523.1"/>
</dbReference>
<dbReference type="AlphaFoldDB" id="K8EUH3"/>
<proteinExistence type="predicted"/>
<sequence length="51" mass="5432">MQGTGVWSGIKMSRDVNGNVPKSQAQMKQSGKSARFPNTNKGGGQQAPKKK</sequence>
<accession>K8EUH3</accession>
<organism evidence="2 3">
    <name type="scientific">Bathycoccus prasinos</name>
    <dbReference type="NCBI Taxonomy" id="41875"/>
    <lineage>
        <taxon>Eukaryota</taxon>
        <taxon>Viridiplantae</taxon>
        <taxon>Chlorophyta</taxon>
        <taxon>Mamiellophyceae</taxon>
        <taxon>Mamiellales</taxon>
        <taxon>Bathycoccaceae</taxon>
        <taxon>Bathycoccus</taxon>
    </lineage>
</organism>
<feature type="compositionally biased region" description="Polar residues" evidence="1">
    <location>
        <begin position="20"/>
        <end position="40"/>
    </location>
</feature>
<dbReference type="GeneID" id="19016233"/>
<dbReference type="Proteomes" id="UP000198341">
    <property type="component" value="Chromosome 4"/>
</dbReference>
<name>K8EUH3_9CHLO</name>
<gene>
    <name evidence="2" type="ORF">Bathy04g02080</name>
</gene>
<dbReference type="KEGG" id="bpg:Bathy04g02080"/>